<proteinExistence type="predicted"/>
<keyword evidence="1" id="KW-0175">Coiled coil</keyword>
<reference evidence="3 4" key="1">
    <citation type="journal article" date="2023" name="Plants (Basel)">
        <title>Bridging the Gap: Combining Genomics and Transcriptomics Approaches to Understand Stylosanthes scabra, an Orphan Legume from the Brazilian Caatinga.</title>
        <authorList>
            <person name="Ferreira-Neto J.R.C."/>
            <person name="da Silva M.D."/>
            <person name="Binneck E."/>
            <person name="de Melo N.F."/>
            <person name="da Silva R.H."/>
            <person name="de Melo A.L.T.M."/>
            <person name="Pandolfi V."/>
            <person name="Bustamante F.O."/>
            <person name="Brasileiro-Vidal A.C."/>
            <person name="Benko-Iseppon A.M."/>
        </authorList>
    </citation>
    <scope>NUCLEOTIDE SEQUENCE [LARGE SCALE GENOMIC DNA]</scope>
    <source>
        <tissue evidence="3">Leaves</tissue>
    </source>
</reference>
<organism evidence="3 4">
    <name type="scientific">Stylosanthes scabra</name>
    <dbReference type="NCBI Taxonomy" id="79078"/>
    <lineage>
        <taxon>Eukaryota</taxon>
        <taxon>Viridiplantae</taxon>
        <taxon>Streptophyta</taxon>
        <taxon>Embryophyta</taxon>
        <taxon>Tracheophyta</taxon>
        <taxon>Spermatophyta</taxon>
        <taxon>Magnoliopsida</taxon>
        <taxon>eudicotyledons</taxon>
        <taxon>Gunneridae</taxon>
        <taxon>Pentapetalae</taxon>
        <taxon>rosids</taxon>
        <taxon>fabids</taxon>
        <taxon>Fabales</taxon>
        <taxon>Fabaceae</taxon>
        <taxon>Papilionoideae</taxon>
        <taxon>50 kb inversion clade</taxon>
        <taxon>dalbergioids sensu lato</taxon>
        <taxon>Dalbergieae</taxon>
        <taxon>Pterocarpus clade</taxon>
        <taxon>Stylosanthes</taxon>
    </lineage>
</organism>
<feature type="region of interest" description="Disordered" evidence="2">
    <location>
        <begin position="1"/>
        <end position="59"/>
    </location>
</feature>
<sequence>MKEAEGAGPRSILPSSRAQTTASGASASDPVASASTLAASIPPVPPSGSAKARKKPSKKWKQKVSEAFAEKATLGVDSVWEHEVNPIDREFPADYNFRAALDTGLTNGPIWEILGPLVPEQLLGTAQYLACKLTACLQLCAFYVGVENAFAAKVQMEKDLAAIGDQVDVLTAERDFAMAAPLLHAKMKSLSQELDLAEGERLSALDTMKEVEERAKVQAAELESCRSALEQERKKVESLTQSLKGKQMALDEVEAAAVRHLNLAIDYSMITLETRWDPKAKGFIILRLRPKSSQSLRWWTGQSLWPKNSRMSYRSSKWRRSWREKVGDAPFESVNC</sequence>
<evidence type="ECO:0000256" key="1">
    <source>
        <dbReference type="SAM" id="Coils"/>
    </source>
</evidence>
<keyword evidence="4" id="KW-1185">Reference proteome</keyword>
<comment type="caution">
    <text evidence="3">The sequence shown here is derived from an EMBL/GenBank/DDBJ whole genome shotgun (WGS) entry which is preliminary data.</text>
</comment>
<protein>
    <submittedName>
        <fullName evidence="3">Uncharacterized protein</fullName>
    </submittedName>
</protein>
<evidence type="ECO:0000313" key="3">
    <source>
        <dbReference type="EMBL" id="MED6114179.1"/>
    </source>
</evidence>
<evidence type="ECO:0000313" key="4">
    <source>
        <dbReference type="Proteomes" id="UP001341840"/>
    </source>
</evidence>
<feature type="coiled-coil region" evidence="1">
    <location>
        <begin position="194"/>
        <end position="256"/>
    </location>
</feature>
<accession>A0ABU6QR31</accession>
<dbReference type="Proteomes" id="UP001341840">
    <property type="component" value="Unassembled WGS sequence"/>
</dbReference>
<dbReference type="EMBL" id="JASCZI010001054">
    <property type="protein sequence ID" value="MED6114179.1"/>
    <property type="molecule type" value="Genomic_DNA"/>
</dbReference>
<evidence type="ECO:0000256" key="2">
    <source>
        <dbReference type="SAM" id="MobiDB-lite"/>
    </source>
</evidence>
<gene>
    <name evidence="3" type="ORF">PIB30_077733</name>
</gene>
<name>A0ABU6QR31_9FABA</name>
<feature type="compositionally biased region" description="Polar residues" evidence="2">
    <location>
        <begin position="13"/>
        <end position="26"/>
    </location>
</feature>